<gene>
    <name evidence="1" type="ORF">HPB47_026103</name>
</gene>
<proteinExistence type="predicted"/>
<organism evidence="1 2">
    <name type="scientific">Ixodes persulcatus</name>
    <name type="common">Taiga tick</name>
    <dbReference type="NCBI Taxonomy" id="34615"/>
    <lineage>
        <taxon>Eukaryota</taxon>
        <taxon>Metazoa</taxon>
        <taxon>Ecdysozoa</taxon>
        <taxon>Arthropoda</taxon>
        <taxon>Chelicerata</taxon>
        <taxon>Arachnida</taxon>
        <taxon>Acari</taxon>
        <taxon>Parasitiformes</taxon>
        <taxon>Ixodida</taxon>
        <taxon>Ixodoidea</taxon>
        <taxon>Ixodidae</taxon>
        <taxon>Ixodinae</taxon>
        <taxon>Ixodes</taxon>
    </lineage>
</organism>
<comment type="caution">
    <text evidence="1">The sequence shown here is derived from an EMBL/GenBank/DDBJ whole genome shotgun (WGS) entry which is preliminary data.</text>
</comment>
<dbReference type="Proteomes" id="UP000805193">
    <property type="component" value="Unassembled WGS sequence"/>
</dbReference>
<dbReference type="EMBL" id="JABSTQ010009685">
    <property type="protein sequence ID" value="KAG0426805.1"/>
    <property type="molecule type" value="Genomic_DNA"/>
</dbReference>
<name>A0AC60PZN0_IXOPE</name>
<evidence type="ECO:0000313" key="1">
    <source>
        <dbReference type="EMBL" id="KAG0426805.1"/>
    </source>
</evidence>
<sequence length="76" mass="8258">MAGEKVASDDDFAGTDYSSADAEGNLRVKVICLGDSAVGKSKYCYRNQPPSAWSSALLGVYYCVVRLELFATQNKR</sequence>
<accession>A0AC60PZN0</accession>
<evidence type="ECO:0000313" key="2">
    <source>
        <dbReference type="Proteomes" id="UP000805193"/>
    </source>
</evidence>
<keyword evidence="2" id="KW-1185">Reference proteome</keyword>
<reference evidence="1 2" key="1">
    <citation type="journal article" date="2020" name="Cell">
        <title>Large-Scale Comparative Analyses of Tick Genomes Elucidate Their Genetic Diversity and Vector Capacities.</title>
        <authorList>
            <consortium name="Tick Genome and Microbiome Consortium (TIGMIC)"/>
            <person name="Jia N."/>
            <person name="Wang J."/>
            <person name="Shi W."/>
            <person name="Du L."/>
            <person name="Sun Y."/>
            <person name="Zhan W."/>
            <person name="Jiang J.F."/>
            <person name="Wang Q."/>
            <person name="Zhang B."/>
            <person name="Ji P."/>
            <person name="Bell-Sakyi L."/>
            <person name="Cui X.M."/>
            <person name="Yuan T.T."/>
            <person name="Jiang B.G."/>
            <person name="Yang W.F."/>
            <person name="Lam T.T."/>
            <person name="Chang Q.C."/>
            <person name="Ding S.J."/>
            <person name="Wang X.J."/>
            <person name="Zhu J.G."/>
            <person name="Ruan X.D."/>
            <person name="Zhao L."/>
            <person name="Wei J.T."/>
            <person name="Ye R.Z."/>
            <person name="Que T.C."/>
            <person name="Du C.H."/>
            <person name="Zhou Y.H."/>
            <person name="Cheng J.X."/>
            <person name="Dai P.F."/>
            <person name="Guo W.B."/>
            <person name="Han X.H."/>
            <person name="Huang E.J."/>
            <person name="Li L.F."/>
            <person name="Wei W."/>
            <person name="Gao Y.C."/>
            <person name="Liu J.Z."/>
            <person name="Shao H.Z."/>
            <person name="Wang X."/>
            <person name="Wang C.C."/>
            <person name="Yang T.C."/>
            <person name="Huo Q.B."/>
            <person name="Li W."/>
            <person name="Chen H.Y."/>
            <person name="Chen S.E."/>
            <person name="Zhou L.G."/>
            <person name="Ni X.B."/>
            <person name="Tian J.H."/>
            <person name="Sheng Y."/>
            <person name="Liu T."/>
            <person name="Pan Y.S."/>
            <person name="Xia L.Y."/>
            <person name="Li J."/>
            <person name="Zhao F."/>
            <person name="Cao W.C."/>
        </authorList>
    </citation>
    <scope>NUCLEOTIDE SEQUENCE [LARGE SCALE GENOMIC DNA]</scope>
    <source>
        <strain evidence="1">Iper-2018</strain>
    </source>
</reference>
<protein>
    <submittedName>
        <fullName evidence="1">Uncharacterized protein</fullName>
    </submittedName>
</protein>